<dbReference type="RefSeq" id="WP_092613019.1">
    <property type="nucleotide sequence ID" value="NZ_FMYF01000012.1"/>
</dbReference>
<protein>
    <submittedName>
        <fullName evidence="1">Uncharacterized protein</fullName>
    </submittedName>
</protein>
<evidence type="ECO:0000313" key="2">
    <source>
        <dbReference type="Proteomes" id="UP000199086"/>
    </source>
</evidence>
<dbReference type="EMBL" id="FMYF01000012">
    <property type="protein sequence ID" value="SDB96796.1"/>
    <property type="molecule type" value="Genomic_DNA"/>
</dbReference>
<evidence type="ECO:0000313" key="1">
    <source>
        <dbReference type="EMBL" id="SDB96796.1"/>
    </source>
</evidence>
<gene>
    <name evidence="1" type="ORF">GA0111570_11248</name>
</gene>
<dbReference type="Proteomes" id="UP000199086">
    <property type="component" value="Unassembled WGS sequence"/>
</dbReference>
<dbReference type="AlphaFoldDB" id="A0A1G6HTJ4"/>
<accession>A0A1G6HTJ4</accession>
<sequence length="413" mass="44116">MAINRTLQRVETAIGALAGRVLDPSDAHPVLLELAEVLGRRPYAVIGPRARFRWLFDALMVEVGIDHFRGTWELGYRAFPYEPDVRWGEHLSFRSGVADVAPPYEWSLELADPPPGPWLPPVYPLLGWAHVADELGYLVGMLPRDLATVPPTWFDGRIGLCSSLAGIDVEVVADRRGLTVHAPGTALHLAAEAAQRAGTVIGRAWATAYAGRAPGELAISTTSPARPFTLLAAPAGTDPVDENLQPASFTDLADLDVPGRAAAPGRLPPAAEPEEAFLAAYATPEEGADLVREAVGGGVPAFLEQHALAAGRPPAGLELRAEAGWRVRVRSGALRLVLVEGRHRTADVSDHAHRLLDLLEEAYGTPWGSAADSHGRLARTWQVGGTAVRAGSSGDTVVVEITSYEDLVLYHFG</sequence>
<organism evidence="1 2">
    <name type="scientific">Raineyella antarctica</name>
    <dbReference type="NCBI Taxonomy" id="1577474"/>
    <lineage>
        <taxon>Bacteria</taxon>
        <taxon>Bacillati</taxon>
        <taxon>Actinomycetota</taxon>
        <taxon>Actinomycetes</taxon>
        <taxon>Propionibacteriales</taxon>
        <taxon>Propionibacteriaceae</taxon>
        <taxon>Raineyella</taxon>
    </lineage>
</organism>
<dbReference type="OrthoDB" id="3260008at2"/>
<keyword evidence="2" id="KW-1185">Reference proteome</keyword>
<reference evidence="1 2" key="1">
    <citation type="submission" date="2016-06" db="EMBL/GenBank/DDBJ databases">
        <authorList>
            <person name="Olsen C.W."/>
            <person name="Carey S."/>
            <person name="Hinshaw L."/>
            <person name="Karasin A.I."/>
        </authorList>
    </citation>
    <scope>NUCLEOTIDE SEQUENCE [LARGE SCALE GENOMIC DNA]</scope>
    <source>
        <strain evidence="1 2">LZ-22</strain>
    </source>
</reference>
<name>A0A1G6HTJ4_9ACTN</name>
<dbReference type="STRING" id="1577474.GA0111570_11248"/>
<proteinExistence type="predicted"/>